<evidence type="ECO:0000259" key="1">
    <source>
        <dbReference type="Pfam" id="PF13460"/>
    </source>
</evidence>
<dbReference type="Gene3D" id="3.40.50.720">
    <property type="entry name" value="NAD(P)-binding Rossmann-like Domain"/>
    <property type="match status" value="1"/>
</dbReference>
<sequence length="237" mass="25806">MFRAVVFGSTGATGRELVSELAHSDACSSVNAVTRREIKKEDLPKVFPNIVAGSPEAEKIRVHPVDYERLNETAGDSCKEVDVAFCCLGTTQSEAGGRAGFTKVDLGYVSAAAREAREAGSVNHFALVTAQGVNRSCPRLISNYIWTKARAEEEVLKQDFPKGASIWHPGFLDRGKDLASKRFTEKVAHWCGLSGLPVADLARAMRVYAEQLTKGDIKPKAEDIIETKDIRAYCDSA</sequence>
<name>A0A7S2Z372_9CHLO</name>
<dbReference type="InterPro" id="IPR036291">
    <property type="entry name" value="NAD(P)-bd_dom_sf"/>
</dbReference>
<dbReference type="InterPro" id="IPR016040">
    <property type="entry name" value="NAD(P)-bd_dom"/>
</dbReference>
<evidence type="ECO:0000313" key="2">
    <source>
        <dbReference type="EMBL" id="CAE0019034.1"/>
    </source>
</evidence>
<dbReference type="SUPFAM" id="SSF51735">
    <property type="entry name" value="NAD(P)-binding Rossmann-fold domains"/>
    <property type="match status" value="1"/>
</dbReference>
<dbReference type="PANTHER" id="PTHR14097:SF7">
    <property type="entry name" value="OXIDOREDUCTASE HTATIP2"/>
    <property type="match status" value="1"/>
</dbReference>
<dbReference type="GO" id="GO:0005737">
    <property type="term" value="C:cytoplasm"/>
    <property type="evidence" value="ECO:0007669"/>
    <property type="project" value="TreeGrafter"/>
</dbReference>
<feature type="domain" description="NAD(P)-binding" evidence="1">
    <location>
        <begin position="8"/>
        <end position="158"/>
    </location>
</feature>
<reference evidence="2" key="1">
    <citation type="submission" date="2021-01" db="EMBL/GenBank/DDBJ databases">
        <authorList>
            <person name="Corre E."/>
            <person name="Pelletier E."/>
            <person name="Niang G."/>
            <person name="Scheremetjew M."/>
            <person name="Finn R."/>
            <person name="Kale V."/>
            <person name="Holt S."/>
            <person name="Cochrane G."/>
            <person name="Meng A."/>
            <person name="Brown T."/>
            <person name="Cohen L."/>
        </authorList>
    </citation>
    <scope>NUCLEOTIDE SEQUENCE</scope>
    <source>
        <strain evidence="2">RCC856</strain>
    </source>
</reference>
<proteinExistence type="predicted"/>
<dbReference type="GO" id="GO:0051170">
    <property type="term" value="P:import into nucleus"/>
    <property type="evidence" value="ECO:0007669"/>
    <property type="project" value="TreeGrafter"/>
</dbReference>
<dbReference type="AlphaFoldDB" id="A0A7S2Z372"/>
<organism evidence="2">
    <name type="scientific">Chloropicon laureae</name>
    <dbReference type="NCBI Taxonomy" id="464258"/>
    <lineage>
        <taxon>Eukaryota</taxon>
        <taxon>Viridiplantae</taxon>
        <taxon>Chlorophyta</taxon>
        <taxon>Chloropicophyceae</taxon>
        <taxon>Chloropicales</taxon>
        <taxon>Chloropicaceae</taxon>
        <taxon>Chloropicon</taxon>
    </lineage>
</organism>
<protein>
    <recommendedName>
        <fullName evidence="1">NAD(P)-binding domain-containing protein</fullName>
    </recommendedName>
</protein>
<dbReference type="Pfam" id="PF13460">
    <property type="entry name" value="NAD_binding_10"/>
    <property type="match status" value="1"/>
</dbReference>
<dbReference type="EMBL" id="HBHU01006802">
    <property type="protein sequence ID" value="CAE0019034.1"/>
    <property type="molecule type" value="Transcribed_RNA"/>
</dbReference>
<gene>
    <name evidence="2" type="ORF">CLAU1311_LOCUS4384</name>
</gene>
<accession>A0A7S2Z372</accession>
<dbReference type="PANTHER" id="PTHR14097">
    <property type="entry name" value="OXIDOREDUCTASE HTATIP2"/>
    <property type="match status" value="1"/>
</dbReference>